<evidence type="ECO:0000313" key="3">
    <source>
        <dbReference type="Proteomes" id="UP000291116"/>
    </source>
</evidence>
<evidence type="ECO:0000313" key="2">
    <source>
        <dbReference type="EMBL" id="VEU35200.1"/>
    </source>
</evidence>
<keyword evidence="3" id="KW-1185">Reference proteome</keyword>
<feature type="compositionally biased region" description="Basic and acidic residues" evidence="1">
    <location>
        <begin position="53"/>
        <end position="73"/>
    </location>
</feature>
<dbReference type="Proteomes" id="UP000291116">
    <property type="component" value="Unassembled WGS sequence"/>
</dbReference>
<name>A0A448YZK0_9STRA</name>
<feature type="compositionally biased region" description="Basic and acidic residues" evidence="1">
    <location>
        <begin position="1"/>
        <end position="13"/>
    </location>
</feature>
<gene>
    <name evidence="2" type="ORF">PSNMU_V1.4_AUG-EV-PASAV3_0019290</name>
</gene>
<organism evidence="2 3">
    <name type="scientific">Pseudo-nitzschia multistriata</name>
    <dbReference type="NCBI Taxonomy" id="183589"/>
    <lineage>
        <taxon>Eukaryota</taxon>
        <taxon>Sar</taxon>
        <taxon>Stramenopiles</taxon>
        <taxon>Ochrophyta</taxon>
        <taxon>Bacillariophyta</taxon>
        <taxon>Bacillariophyceae</taxon>
        <taxon>Bacillariophycidae</taxon>
        <taxon>Bacillariales</taxon>
        <taxon>Bacillariaceae</taxon>
        <taxon>Pseudo-nitzschia</taxon>
    </lineage>
</organism>
<dbReference type="EMBL" id="CAACVS010000052">
    <property type="protein sequence ID" value="VEU35200.1"/>
    <property type="molecule type" value="Genomic_DNA"/>
</dbReference>
<feature type="region of interest" description="Disordered" evidence="1">
    <location>
        <begin position="51"/>
        <end position="73"/>
    </location>
</feature>
<reference evidence="2 3" key="1">
    <citation type="submission" date="2019-01" db="EMBL/GenBank/DDBJ databases">
        <authorList>
            <person name="Ferrante I. M."/>
        </authorList>
    </citation>
    <scope>NUCLEOTIDE SEQUENCE [LARGE SCALE GENOMIC DNA]</scope>
    <source>
        <strain evidence="2 3">B856</strain>
    </source>
</reference>
<evidence type="ECO:0000256" key="1">
    <source>
        <dbReference type="SAM" id="MobiDB-lite"/>
    </source>
</evidence>
<accession>A0A448YZK0</accession>
<proteinExistence type="predicted"/>
<sequence>MAMHKSRTERFLPDDDPGAMELGLSLPQQAPINDAPAEQKQKVTLETMQEIKGTCESKNDREQKYSKYTDKRT</sequence>
<dbReference type="AlphaFoldDB" id="A0A448YZK0"/>
<feature type="region of interest" description="Disordered" evidence="1">
    <location>
        <begin position="1"/>
        <end position="23"/>
    </location>
</feature>
<protein>
    <submittedName>
        <fullName evidence="2">Uncharacterized protein</fullName>
    </submittedName>
</protein>